<dbReference type="SUPFAM" id="SSF52540">
    <property type="entry name" value="P-loop containing nucleoside triphosphate hydrolases"/>
    <property type="match status" value="1"/>
</dbReference>
<dbReference type="GO" id="GO:0005524">
    <property type="term" value="F:ATP binding"/>
    <property type="evidence" value="ECO:0007669"/>
    <property type="project" value="InterPro"/>
</dbReference>
<dbReference type="AlphaFoldDB" id="A0A7U6GF11"/>
<protein>
    <submittedName>
        <fullName evidence="3">ATPase</fullName>
    </submittedName>
</protein>
<proteinExistence type="predicted"/>
<evidence type="ECO:0000259" key="2">
    <source>
        <dbReference type="Pfam" id="PF17863"/>
    </source>
</evidence>
<dbReference type="OrthoDB" id="9808397at2"/>
<name>A0A7U6GF11_CALEA</name>
<dbReference type="InterPro" id="IPR027417">
    <property type="entry name" value="P-loop_NTPase"/>
</dbReference>
<gene>
    <name evidence="3" type="ordered locus">CSE_09910</name>
</gene>
<feature type="domain" description="ChlI/MoxR AAA lid" evidence="2">
    <location>
        <begin position="229"/>
        <end position="298"/>
    </location>
</feature>
<dbReference type="PIRSF" id="PIRSF002849">
    <property type="entry name" value="AAA_ATPase_chaperone_MoxR_prd"/>
    <property type="match status" value="1"/>
</dbReference>
<dbReference type="InterPro" id="IPR050764">
    <property type="entry name" value="CbbQ/NirQ/NorQ/GpvN"/>
</dbReference>
<feature type="domain" description="ATPase AAA-3" evidence="1">
    <location>
        <begin position="37"/>
        <end position="167"/>
    </location>
</feature>
<accession>A0A7U6GF11</accession>
<dbReference type="InterPro" id="IPR041628">
    <property type="entry name" value="ChlI/MoxR_AAA_lid"/>
</dbReference>
<evidence type="ECO:0000259" key="1">
    <source>
        <dbReference type="Pfam" id="PF07726"/>
    </source>
</evidence>
<dbReference type="Gene3D" id="3.40.50.300">
    <property type="entry name" value="P-loop containing nucleotide triphosphate hydrolases"/>
    <property type="match status" value="1"/>
</dbReference>
<dbReference type="GO" id="GO:0016887">
    <property type="term" value="F:ATP hydrolysis activity"/>
    <property type="evidence" value="ECO:0007669"/>
    <property type="project" value="InterPro"/>
</dbReference>
<dbReference type="KEGG" id="cex:CSE_09910"/>
<sequence length="306" mass="34555">MEIDPRIKKIVDNIEKVILGKREIILLSLVPLIAEGHLIYIDVPGVGKTTLGESIARSIDVATSRIQFTADLLPTDIIGITVFNKETSQFEFRKGPIFANIVIGDEINRAPPKTQSALLEGMSERTVSVENKRYSLPNPFIVIATENPVEFAGTYPLPESELDRFMLSLEVGYPEPTTEIKILQNGKKLEAKDLNPVLSLNELMDIISEAKEVLVEESVLNYIYEIVRKTRMSKFIRLGLSTRGAIDFVKAVKAFAKIMGRNFVIPEDVKKLAKPVLKHRLIFKEYEEKFKDEIIENIVFETQVPI</sequence>
<dbReference type="Gene3D" id="1.10.8.80">
    <property type="entry name" value="Magnesium chelatase subunit I, C-Terminal domain"/>
    <property type="match status" value="1"/>
</dbReference>
<keyword evidence="4" id="KW-1185">Reference proteome</keyword>
<evidence type="ECO:0000313" key="4">
    <source>
        <dbReference type="Proteomes" id="UP000004793"/>
    </source>
</evidence>
<dbReference type="EMBL" id="AP012051">
    <property type="protein sequence ID" value="BAL81117.1"/>
    <property type="molecule type" value="Genomic_DNA"/>
</dbReference>
<dbReference type="Pfam" id="PF17863">
    <property type="entry name" value="AAA_lid_2"/>
    <property type="match status" value="1"/>
</dbReference>
<dbReference type="PANTHER" id="PTHR42759:SF5">
    <property type="entry name" value="METHANOL DEHYDROGENASE REGULATOR"/>
    <property type="match status" value="1"/>
</dbReference>
<organism evidence="3 4">
    <name type="scientific">Caldisericum exile (strain DSM 21853 / NBRC 104410 / AZM16c01)</name>
    <dbReference type="NCBI Taxonomy" id="511051"/>
    <lineage>
        <taxon>Bacteria</taxon>
        <taxon>Pseudomonadati</taxon>
        <taxon>Caldisericota/Cryosericota group</taxon>
        <taxon>Caldisericota</taxon>
        <taxon>Caldisericia</taxon>
        <taxon>Caldisericales</taxon>
        <taxon>Caldisericaceae</taxon>
        <taxon>Caldisericum</taxon>
    </lineage>
</organism>
<dbReference type="Proteomes" id="UP000004793">
    <property type="component" value="Chromosome"/>
</dbReference>
<reference evidence="3 4" key="1">
    <citation type="submission" date="2011-01" db="EMBL/GenBank/DDBJ databases">
        <title>Whole genome sequence of Caldisericum exile AZM16c01.</title>
        <authorList>
            <person name="Narita-Yamada S."/>
            <person name="Kawakoshi A."/>
            <person name="Nakamura S."/>
            <person name="Sasagawa M."/>
            <person name="Fukada J."/>
            <person name="Sekine M."/>
            <person name="Kato Y."/>
            <person name="Fukai R."/>
            <person name="Sasaki K."/>
            <person name="Hanamaki A."/>
            <person name="Narita H."/>
            <person name="Konno Y."/>
            <person name="Mori K."/>
            <person name="Yamazaki S."/>
            <person name="Suzuki K."/>
            <person name="Fujita N."/>
        </authorList>
    </citation>
    <scope>NUCLEOTIDE SEQUENCE [LARGE SCALE GENOMIC DNA]</scope>
    <source>
        <strain evidence="4">DSM 21853 / NBRC 104410 / AZM16c01</strain>
    </source>
</reference>
<dbReference type="RefSeq" id="WP_014453519.1">
    <property type="nucleotide sequence ID" value="NC_017096.1"/>
</dbReference>
<dbReference type="PANTHER" id="PTHR42759">
    <property type="entry name" value="MOXR FAMILY PROTEIN"/>
    <property type="match status" value="1"/>
</dbReference>
<dbReference type="InterPro" id="IPR011703">
    <property type="entry name" value="ATPase_AAA-3"/>
</dbReference>
<dbReference type="Pfam" id="PF07726">
    <property type="entry name" value="AAA_3"/>
    <property type="match status" value="1"/>
</dbReference>
<evidence type="ECO:0000313" key="3">
    <source>
        <dbReference type="EMBL" id="BAL81117.1"/>
    </source>
</evidence>